<keyword evidence="2" id="KW-0808">Transferase</keyword>
<proteinExistence type="predicted"/>
<evidence type="ECO:0000256" key="2">
    <source>
        <dbReference type="ARBA" id="ARBA00022679"/>
    </source>
</evidence>
<feature type="region of interest" description="Disordered" evidence="6">
    <location>
        <begin position="136"/>
        <end position="201"/>
    </location>
</feature>
<evidence type="ECO:0000256" key="3">
    <source>
        <dbReference type="ARBA" id="ARBA00022741"/>
    </source>
</evidence>
<feature type="compositionally biased region" description="Polar residues" evidence="6">
    <location>
        <begin position="140"/>
        <end position="180"/>
    </location>
</feature>
<feature type="region of interest" description="Disordered" evidence="6">
    <location>
        <begin position="1"/>
        <end position="36"/>
    </location>
</feature>
<accession>A0AAN7DSW9</accession>
<evidence type="ECO:0000256" key="4">
    <source>
        <dbReference type="ARBA" id="ARBA00022777"/>
    </source>
</evidence>
<feature type="domain" description="Protein kinase" evidence="7">
    <location>
        <begin position="256"/>
        <end position="529"/>
    </location>
</feature>
<dbReference type="PROSITE" id="PS50011">
    <property type="entry name" value="PROTEIN_KINASE_DOM"/>
    <property type="match status" value="1"/>
</dbReference>
<comment type="caution">
    <text evidence="8">The sequence shown here is derived from an EMBL/GenBank/DDBJ whole genome shotgun (WGS) entry which is preliminary data.</text>
</comment>
<sequence>MTCSNAINKPHVKKGPAPTSDELPLGQNHRHDTTAPNHTIATSTATARPSITMLMDHKLTLFESAPVELLDREYRDFLMAKNQYSELHANWKRVREDEPENLEGWIQNNKSNTGKGLAELTPLSAALLQTGMLAEHSEMGESSQNSATDGKKSSSGNYNPCSRSATRASSSGLSTPTNIPENVDKTTSEKEDVDSLSVGRKRKSVCRASRRKFIRVSVVALTALLDSADCQPSSGTTATSQKETSLRGQLDPKDLQLSETVLGEGQLGIVRLGFYRGLYVACKSKRLFTRSDAFHSQAKREMMFAAKLAACRYINRYIGWICCRREILERSSFYTKHKPTLYIVQRYVLNGDARSYLEKRESSFKPQEVLQASICLFAALTDAHTLNIGIVDLKLENFLIDSSGAGWLTDFGSCIEFKDGNEIADLDKEEVAWTEHVAPPEMTQKHIFTKASDVFMATLIIAELMTADISDVDFQDKILQRNARTGKVAFSSTPINPVYSDFFTLLKMGLCNDPNQRPTAKAILDYLLLMKE</sequence>
<evidence type="ECO:0000256" key="5">
    <source>
        <dbReference type="ARBA" id="ARBA00022840"/>
    </source>
</evidence>
<evidence type="ECO:0000256" key="1">
    <source>
        <dbReference type="ARBA" id="ARBA00022527"/>
    </source>
</evidence>
<dbReference type="GO" id="GO:0005524">
    <property type="term" value="F:ATP binding"/>
    <property type="evidence" value="ECO:0007669"/>
    <property type="project" value="UniProtKB-KW"/>
</dbReference>
<dbReference type="Pfam" id="PF00069">
    <property type="entry name" value="Pkinase"/>
    <property type="match status" value="1"/>
</dbReference>
<dbReference type="Proteomes" id="UP001304243">
    <property type="component" value="Unassembled WGS sequence"/>
</dbReference>
<dbReference type="SMART" id="SM00220">
    <property type="entry name" value="S_TKc"/>
    <property type="match status" value="1"/>
</dbReference>
<dbReference type="PANTHER" id="PTHR24349">
    <property type="entry name" value="SERINE/THREONINE-PROTEIN KINASE"/>
    <property type="match status" value="1"/>
</dbReference>
<dbReference type="EMBL" id="JASEJX010000009">
    <property type="protein sequence ID" value="KAK4520725.1"/>
    <property type="molecule type" value="Genomic_DNA"/>
</dbReference>
<evidence type="ECO:0000256" key="6">
    <source>
        <dbReference type="SAM" id="MobiDB-lite"/>
    </source>
</evidence>
<dbReference type="GO" id="GO:0004674">
    <property type="term" value="F:protein serine/threonine kinase activity"/>
    <property type="evidence" value="ECO:0007669"/>
    <property type="project" value="UniProtKB-KW"/>
</dbReference>
<dbReference type="AlphaFoldDB" id="A0AAN7DSW9"/>
<keyword evidence="9" id="KW-1185">Reference proteome</keyword>
<dbReference type="SUPFAM" id="SSF56112">
    <property type="entry name" value="Protein kinase-like (PK-like)"/>
    <property type="match status" value="1"/>
</dbReference>
<dbReference type="InterPro" id="IPR050205">
    <property type="entry name" value="CDPK_Ser/Thr_kinases"/>
</dbReference>
<dbReference type="GeneID" id="89950290"/>
<gene>
    <name evidence="8" type="ORF">ATC70_006604</name>
</gene>
<dbReference type="InterPro" id="IPR011009">
    <property type="entry name" value="Kinase-like_dom_sf"/>
</dbReference>
<dbReference type="Gene3D" id="1.10.510.10">
    <property type="entry name" value="Transferase(Phosphotransferase) domain 1"/>
    <property type="match status" value="1"/>
</dbReference>
<keyword evidence="3" id="KW-0547">Nucleotide-binding</keyword>
<feature type="region of interest" description="Disordered" evidence="6">
    <location>
        <begin position="230"/>
        <end position="249"/>
    </location>
</feature>
<dbReference type="InterPro" id="IPR000719">
    <property type="entry name" value="Prot_kinase_dom"/>
</dbReference>
<evidence type="ECO:0000259" key="7">
    <source>
        <dbReference type="PROSITE" id="PS50011"/>
    </source>
</evidence>
<feature type="compositionally biased region" description="Polar residues" evidence="6">
    <location>
        <begin position="230"/>
        <end position="247"/>
    </location>
</feature>
<reference evidence="8 9" key="1">
    <citation type="submission" date="2022-11" db="EMBL/GenBank/DDBJ databases">
        <title>Mucor velutinosus strain NIH1002 WGS.</title>
        <authorList>
            <person name="Subramanian P."/>
            <person name="Mullikin J.C."/>
            <person name="Segre J.A."/>
            <person name="Zelazny A.M."/>
        </authorList>
    </citation>
    <scope>NUCLEOTIDE SEQUENCE [LARGE SCALE GENOMIC DNA]</scope>
    <source>
        <strain evidence="8 9">NIH1002</strain>
    </source>
</reference>
<organism evidence="8 9">
    <name type="scientific">Mucor velutinosus</name>
    <dbReference type="NCBI Taxonomy" id="708070"/>
    <lineage>
        <taxon>Eukaryota</taxon>
        <taxon>Fungi</taxon>
        <taxon>Fungi incertae sedis</taxon>
        <taxon>Mucoromycota</taxon>
        <taxon>Mucoromycotina</taxon>
        <taxon>Mucoromycetes</taxon>
        <taxon>Mucorales</taxon>
        <taxon>Mucorineae</taxon>
        <taxon>Mucoraceae</taxon>
        <taxon>Mucor</taxon>
    </lineage>
</organism>
<keyword evidence="4" id="KW-0418">Kinase</keyword>
<name>A0AAN7DSW9_9FUNG</name>
<evidence type="ECO:0000313" key="9">
    <source>
        <dbReference type="Proteomes" id="UP001304243"/>
    </source>
</evidence>
<protein>
    <recommendedName>
        <fullName evidence="7">Protein kinase domain-containing protein</fullName>
    </recommendedName>
</protein>
<evidence type="ECO:0000313" key="8">
    <source>
        <dbReference type="EMBL" id="KAK4520725.1"/>
    </source>
</evidence>
<dbReference type="RefSeq" id="XP_064687391.1">
    <property type="nucleotide sequence ID" value="XM_064825877.1"/>
</dbReference>
<keyword evidence="5" id="KW-0067">ATP-binding</keyword>
<keyword evidence="1" id="KW-0723">Serine/threonine-protein kinase</keyword>